<dbReference type="Proteomes" id="UP000501690">
    <property type="component" value="Linkage Group LG8"/>
</dbReference>
<dbReference type="PROSITE" id="PS50845">
    <property type="entry name" value="RETICULON"/>
    <property type="match status" value="1"/>
</dbReference>
<keyword evidence="5 6" id="KW-0472">Membrane</keyword>
<dbReference type="PANTHER" id="PTHR10994">
    <property type="entry name" value="RETICULON"/>
    <property type="match status" value="1"/>
</dbReference>
<feature type="transmembrane region" description="Helical" evidence="6">
    <location>
        <begin position="127"/>
        <end position="144"/>
    </location>
</feature>
<dbReference type="AlphaFoldDB" id="A0A4D6MRV1"/>
<keyword evidence="8" id="KW-0418">Kinase</keyword>
<gene>
    <name evidence="8" type="ORF">DEO72_LG8g2264</name>
</gene>
<comment type="subcellular location">
    <subcellularLocation>
        <location evidence="1 6">Endoplasmic reticulum membrane</location>
        <topology evidence="1 6">Multi-pass membrane protein</topology>
    </subcellularLocation>
</comment>
<evidence type="ECO:0000256" key="5">
    <source>
        <dbReference type="ARBA" id="ARBA00023136"/>
    </source>
</evidence>
<dbReference type="GO" id="GO:0009617">
    <property type="term" value="P:response to bacterium"/>
    <property type="evidence" value="ECO:0007669"/>
    <property type="project" value="InterPro"/>
</dbReference>
<dbReference type="EMBL" id="CP039352">
    <property type="protein sequence ID" value="QCE04230.1"/>
    <property type="molecule type" value="Genomic_DNA"/>
</dbReference>
<dbReference type="InterPro" id="IPR045064">
    <property type="entry name" value="Reticulon-like"/>
</dbReference>
<dbReference type="PANTHER" id="PTHR10994:SF65">
    <property type="entry name" value="RETICULON-LIKE PROTEIN B12"/>
    <property type="match status" value="1"/>
</dbReference>
<feature type="transmembrane region" description="Helical" evidence="6">
    <location>
        <begin position="33"/>
        <end position="49"/>
    </location>
</feature>
<feature type="transmembrane region" description="Helical" evidence="6">
    <location>
        <begin position="150"/>
        <end position="168"/>
    </location>
</feature>
<accession>A0A4D6MRV1</accession>
<evidence type="ECO:0000259" key="7">
    <source>
        <dbReference type="PROSITE" id="PS50845"/>
    </source>
</evidence>
<proteinExistence type="predicted"/>
<evidence type="ECO:0000313" key="9">
    <source>
        <dbReference type="Proteomes" id="UP000501690"/>
    </source>
</evidence>
<organism evidence="8 9">
    <name type="scientific">Vigna unguiculata</name>
    <name type="common">Cowpea</name>
    <dbReference type="NCBI Taxonomy" id="3917"/>
    <lineage>
        <taxon>Eukaryota</taxon>
        <taxon>Viridiplantae</taxon>
        <taxon>Streptophyta</taxon>
        <taxon>Embryophyta</taxon>
        <taxon>Tracheophyta</taxon>
        <taxon>Spermatophyta</taxon>
        <taxon>Magnoliopsida</taxon>
        <taxon>eudicotyledons</taxon>
        <taxon>Gunneridae</taxon>
        <taxon>Pentapetalae</taxon>
        <taxon>rosids</taxon>
        <taxon>fabids</taxon>
        <taxon>Fabales</taxon>
        <taxon>Fabaceae</taxon>
        <taxon>Papilionoideae</taxon>
        <taxon>50 kb inversion clade</taxon>
        <taxon>NPAAA clade</taxon>
        <taxon>indigoferoid/millettioid clade</taxon>
        <taxon>Phaseoleae</taxon>
        <taxon>Vigna</taxon>
    </lineage>
</organism>
<keyword evidence="8" id="KW-0808">Transferase</keyword>
<feature type="domain" description="Reticulon" evidence="7">
    <location>
        <begin position="23"/>
        <end position="209"/>
    </location>
</feature>
<dbReference type="InterPro" id="IPR003388">
    <property type="entry name" value="Reticulon"/>
</dbReference>
<keyword evidence="2 6" id="KW-0812">Transmembrane</keyword>
<keyword evidence="4 6" id="KW-1133">Transmembrane helix</keyword>
<reference evidence="8 9" key="1">
    <citation type="submission" date="2019-04" db="EMBL/GenBank/DDBJ databases">
        <title>An improved genome assembly and genetic linkage map for asparagus bean, Vigna unguiculata ssp. sesquipedialis.</title>
        <authorList>
            <person name="Xia Q."/>
            <person name="Zhang R."/>
            <person name="Dong Y."/>
        </authorList>
    </citation>
    <scope>NUCLEOTIDE SEQUENCE [LARGE SCALE GENOMIC DNA]</scope>
    <source>
        <tissue evidence="8">Leaf</tissue>
    </source>
</reference>
<feature type="transmembrane region" description="Helical" evidence="6">
    <location>
        <begin position="55"/>
        <end position="75"/>
    </location>
</feature>
<evidence type="ECO:0000256" key="3">
    <source>
        <dbReference type="ARBA" id="ARBA00022824"/>
    </source>
</evidence>
<evidence type="ECO:0000256" key="4">
    <source>
        <dbReference type="ARBA" id="ARBA00022989"/>
    </source>
</evidence>
<keyword evidence="9" id="KW-1185">Reference proteome</keyword>
<evidence type="ECO:0000313" key="8">
    <source>
        <dbReference type="EMBL" id="QCE04230.1"/>
    </source>
</evidence>
<dbReference type="GO" id="GO:0016301">
    <property type="term" value="F:kinase activity"/>
    <property type="evidence" value="ECO:0007669"/>
    <property type="project" value="UniProtKB-KW"/>
</dbReference>
<sequence length="209" mass="24076">MGSSDRLFNRQRTLHEILGGGQVADLILWRRKNQTMGILLVTLAVWIVFERSGYTLLSLVSNVFLLLIVILFLWAKSAAILNRPAPPLPQLHLSEELANEVTDFIRTRVNDLLSVSQDIALGKDSKLFLKVAAYLWLISIIGGFTDFLTLAYTSLFIVLTVPAIYERYEEYIDMYILKGYRKLCFLHVKIKEKYVSRVHNWILEKKKLS</sequence>
<evidence type="ECO:0000256" key="1">
    <source>
        <dbReference type="ARBA" id="ARBA00004477"/>
    </source>
</evidence>
<evidence type="ECO:0000256" key="6">
    <source>
        <dbReference type="RuleBase" id="RU363132"/>
    </source>
</evidence>
<dbReference type="GO" id="GO:0005789">
    <property type="term" value="C:endoplasmic reticulum membrane"/>
    <property type="evidence" value="ECO:0007669"/>
    <property type="project" value="UniProtKB-SubCell"/>
</dbReference>
<evidence type="ECO:0000256" key="2">
    <source>
        <dbReference type="ARBA" id="ARBA00022692"/>
    </source>
</evidence>
<name>A0A4D6MRV1_VIGUN</name>
<keyword evidence="3 6" id="KW-0256">Endoplasmic reticulum</keyword>
<dbReference type="Pfam" id="PF02453">
    <property type="entry name" value="Reticulon"/>
    <property type="match status" value="1"/>
</dbReference>
<protein>
    <recommendedName>
        <fullName evidence="6">Reticulon-like protein</fullName>
    </recommendedName>
</protein>